<feature type="compositionally biased region" description="Polar residues" evidence="1">
    <location>
        <begin position="44"/>
        <end position="72"/>
    </location>
</feature>
<feature type="region of interest" description="Disordered" evidence="1">
    <location>
        <begin position="1"/>
        <end position="73"/>
    </location>
</feature>
<accession>A0A9P6ISS6</accession>
<feature type="region of interest" description="Disordered" evidence="1">
    <location>
        <begin position="89"/>
        <end position="161"/>
    </location>
</feature>
<feature type="compositionally biased region" description="Low complexity" evidence="1">
    <location>
        <begin position="24"/>
        <end position="40"/>
    </location>
</feature>
<feature type="non-terminal residue" evidence="2">
    <location>
        <position position="1"/>
    </location>
</feature>
<evidence type="ECO:0000313" key="2">
    <source>
        <dbReference type="EMBL" id="KAF9946467.1"/>
    </source>
</evidence>
<evidence type="ECO:0000256" key="1">
    <source>
        <dbReference type="SAM" id="MobiDB-lite"/>
    </source>
</evidence>
<proteinExistence type="predicted"/>
<feature type="compositionally biased region" description="Pro residues" evidence="1">
    <location>
        <begin position="123"/>
        <end position="134"/>
    </location>
</feature>
<sequence length="161" mass="16553">YITPSNSAPGTPKMKPVSRSQSAPTTPKLSPILLPSPNLPGSMLDSNGSTPPRSTPSPNMYATGSHQGSSSMPKIPADILAAALALSNNNYNNGMVPSSSSSSLSSSKRKSRSRVFQTEEAVPPVPTITYPPPLNAVQAPTAKKPYPTPPLDPSTSSAAAA</sequence>
<organism evidence="2 3">
    <name type="scientific">Mortierella alpina</name>
    <name type="common">Oleaginous fungus</name>
    <name type="synonym">Mortierella renispora</name>
    <dbReference type="NCBI Taxonomy" id="64518"/>
    <lineage>
        <taxon>Eukaryota</taxon>
        <taxon>Fungi</taxon>
        <taxon>Fungi incertae sedis</taxon>
        <taxon>Mucoromycota</taxon>
        <taxon>Mortierellomycotina</taxon>
        <taxon>Mortierellomycetes</taxon>
        <taxon>Mortierellales</taxon>
        <taxon>Mortierellaceae</taxon>
        <taxon>Mortierella</taxon>
    </lineage>
</organism>
<dbReference type="AlphaFoldDB" id="A0A9P6ISS6"/>
<gene>
    <name evidence="2" type="ORF">BGZ70_003209</name>
</gene>
<feature type="compositionally biased region" description="Low complexity" evidence="1">
    <location>
        <begin position="89"/>
        <end position="106"/>
    </location>
</feature>
<keyword evidence="3" id="KW-1185">Reference proteome</keyword>
<name>A0A9P6ISS6_MORAP</name>
<evidence type="ECO:0000313" key="3">
    <source>
        <dbReference type="Proteomes" id="UP000738359"/>
    </source>
</evidence>
<reference evidence="2" key="1">
    <citation type="journal article" date="2020" name="Fungal Divers.">
        <title>Resolving the Mortierellaceae phylogeny through synthesis of multi-gene phylogenetics and phylogenomics.</title>
        <authorList>
            <person name="Vandepol N."/>
            <person name="Liber J."/>
            <person name="Desiro A."/>
            <person name="Na H."/>
            <person name="Kennedy M."/>
            <person name="Barry K."/>
            <person name="Grigoriev I.V."/>
            <person name="Miller A.N."/>
            <person name="O'Donnell K."/>
            <person name="Stajich J.E."/>
            <person name="Bonito G."/>
        </authorList>
    </citation>
    <scope>NUCLEOTIDE SEQUENCE</scope>
    <source>
        <strain evidence="2">CK1249</strain>
    </source>
</reference>
<dbReference type="EMBL" id="JAAAHY010001841">
    <property type="protein sequence ID" value="KAF9946467.1"/>
    <property type="molecule type" value="Genomic_DNA"/>
</dbReference>
<dbReference type="Proteomes" id="UP000738359">
    <property type="component" value="Unassembled WGS sequence"/>
</dbReference>
<protein>
    <submittedName>
        <fullName evidence="2">Uncharacterized protein</fullName>
    </submittedName>
</protein>
<comment type="caution">
    <text evidence="2">The sequence shown here is derived from an EMBL/GenBank/DDBJ whole genome shotgun (WGS) entry which is preliminary data.</text>
</comment>